<dbReference type="EMBL" id="JASJOS010000034">
    <property type="protein sequence ID" value="MDJ1486313.1"/>
    <property type="molecule type" value="Genomic_DNA"/>
</dbReference>
<dbReference type="Proteomes" id="UP001241110">
    <property type="component" value="Unassembled WGS sequence"/>
</dbReference>
<dbReference type="AlphaFoldDB" id="A0AAE3QZJ2"/>
<accession>A0AAE3QZJ2</accession>
<gene>
    <name evidence="2" type="ORF">QNI16_37890</name>
</gene>
<proteinExistence type="predicted"/>
<organism evidence="2 3">
    <name type="scientific">Xanthocytophaga flava</name>
    <dbReference type="NCBI Taxonomy" id="3048013"/>
    <lineage>
        <taxon>Bacteria</taxon>
        <taxon>Pseudomonadati</taxon>
        <taxon>Bacteroidota</taxon>
        <taxon>Cytophagia</taxon>
        <taxon>Cytophagales</taxon>
        <taxon>Rhodocytophagaceae</taxon>
        <taxon>Xanthocytophaga</taxon>
    </lineage>
</organism>
<sequence length="471" mass="51920">MKSVILLWSQITISVSILLLSGISSQAQVLSPNPNYYIHTFNNLYQLNPAMAGSNDELTGFITYHQQVLSGFEDTPRHLSLSADAPFTRSQQVAFGGNIYTFRRSIMQTTGLSGTFARKLILGKDSHTLRLGVTGGFFYNTINPDGVNLADPAIARLSGKFQPDLAFGINYQIKGFQLGVAFPKMLSFATIDRSGDKNTSTLKINAFSSQLFYALYDFEINERWAIRPLVIYRYMADAVSGLEVNARILYNDKFWFGGTFRQDYGNAAFVGYKAKKLSIGYAYKLANAQQYNYSNPAHEIQLGLYLGKLGKSKSLARGGPRLNISDDFVVGRVRKSRSATSANNSASSKLPMAKAASTSNQIPSTEDESEGVKLVTITKGTNAEDMNTGNYLVIGSFDTKEKAERELKNSREALSGQPYTPKIGFNSGSQTYYIYLASGKLQDLIRVGTDLKAQDEFDDLQILKVVKPSGK</sequence>
<dbReference type="NCBIfam" id="TIGR03519">
    <property type="entry name" value="T9SS_PorP_fam"/>
    <property type="match status" value="1"/>
</dbReference>
<evidence type="ECO:0000256" key="1">
    <source>
        <dbReference type="SAM" id="MobiDB-lite"/>
    </source>
</evidence>
<evidence type="ECO:0000313" key="2">
    <source>
        <dbReference type="EMBL" id="MDJ1486313.1"/>
    </source>
</evidence>
<protein>
    <submittedName>
        <fullName evidence="2">PorP/SprF family type IX secretion system membrane protein</fullName>
    </submittedName>
</protein>
<feature type="compositionally biased region" description="Low complexity" evidence="1">
    <location>
        <begin position="339"/>
        <end position="349"/>
    </location>
</feature>
<dbReference type="Pfam" id="PF11751">
    <property type="entry name" value="PorP_SprF"/>
    <property type="match status" value="1"/>
</dbReference>
<feature type="region of interest" description="Disordered" evidence="1">
    <location>
        <begin position="339"/>
        <end position="370"/>
    </location>
</feature>
<reference evidence="2" key="1">
    <citation type="submission" date="2023-05" db="EMBL/GenBank/DDBJ databases">
        <authorList>
            <person name="Zhang X."/>
        </authorList>
    </citation>
    <scope>NUCLEOTIDE SEQUENCE</scope>
    <source>
        <strain evidence="2">YF14B1</strain>
    </source>
</reference>
<comment type="caution">
    <text evidence="2">The sequence shown here is derived from an EMBL/GenBank/DDBJ whole genome shotgun (WGS) entry which is preliminary data.</text>
</comment>
<dbReference type="RefSeq" id="WP_313989804.1">
    <property type="nucleotide sequence ID" value="NZ_JASJOS010000034.1"/>
</dbReference>
<dbReference type="InterPro" id="IPR019861">
    <property type="entry name" value="PorP/SprF_Bacteroidetes"/>
</dbReference>
<evidence type="ECO:0000313" key="3">
    <source>
        <dbReference type="Proteomes" id="UP001241110"/>
    </source>
</evidence>
<name>A0AAE3QZJ2_9BACT</name>